<proteinExistence type="predicted"/>
<gene>
    <name evidence="1" type="ORF">UFOVP134_17</name>
</gene>
<dbReference type="InterPro" id="IPR022595">
    <property type="entry name" value="Enc34_ssDNA-bd"/>
</dbReference>
<dbReference type="Gene3D" id="2.40.50.140">
    <property type="entry name" value="Nucleic acid-binding proteins"/>
    <property type="match status" value="1"/>
</dbReference>
<organism evidence="1">
    <name type="scientific">uncultured Caudovirales phage</name>
    <dbReference type="NCBI Taxonomy" id="2100421"/>
    <lineage>
        <taxon>Viruses</taxon>
        <taxon>Duplodnaviria</taxon>
        <taxon>Heunggongvirae</taxon>
        <taxon>Uroviricota</taxon>
        <taxon>Caudoviricetes</taxon>
        <taxon>Peduoviridae</taxon>
        <taxon>Maltschvirus</taxon>
        <taxon>Maltschvirus maltsch</taxon>
    </lineage>
</organism>
<reference evidence="1" key="1">
    <citation type="submission" date="2020-04" db="EMBL/GenBank/DDBJ databases">
        <authorList>
            <person name="Chiriac C."/>
            <person name="Salcher M."/>
            <person name="Ghai R."/>
            <person name="Kavagutti S V."/>
        </authorList>
    </citation>
    <scope>NUCLEOTIDE SEQUENCE</scope>
</reference>
<dbReference type="Pfam" id="PF10991">
    <property type="entry name" value="Enc34_ssDNA-bd"/>
    <property type="match status" value="1"/>
</dbReference>
<sequence length="215" mass="23362">MADKIPTENYYTMSRPTLTSFPNLITPRKVKINGKETGKEKYSINFEFAADHPDLGNIKALLVRVAKERWGTIEGVHFPISSGDKAADKAKGDGKEREWSRGRAVLVSRSDFAPKLGAILNKRLVAFTGDDRARGEPYFYTGVEAGGTISVQAQETEQGKFVVAYLNEVVSLNKGDRLTGGGSVEQNDTFKGYVGLVSQEDPTGGAGLLGDEIPF</sequence>
<dbReference type="InterPro" id="IPR012340">
    <property type="entry name" value="NA-bd_OB-fold"/>
</dbReference>
<dbReference type="EMBL" id="LR796258">
    <property type="protein sequence ID" value="CAB4132066.1"/>
    <property type="molecule type" value="Genomic_DNA"/>
</dbReference>
<accession>A0A6J5LG21</accession>
<protein>
    <submittedName>
        <fullName evidence="1">Uncharacterized protein</fullName>
    </submittedName>
</protein>
<name>A0A6J5LG21_9CAUD</name>
<evidence type="ECO:0000313" key="1">
    <source>
        <dbReference type="EMBL" id="CAB4132066.1"/>
    </source>
</evidence>